<evidence type="ECO:0000256" key="2">
    <source>
        <dbReference type="ARBA" id="ARBA00023002"/>
    </source>
</evidence>
<accession>M7SAX1</accession>
<name>M7SAX1_EUTLA</name>
<evidence type="ECO:0000256" key="1">
    <source>
        <dbReference type="ARBA" id="ARBA00006484"/>
    </source>
</evidence>
<dbReference type="Gene3D" id="3.40.50.720">
    <property type="entry name" value="NAD(P)-binding Rossmann-like Domain"/>
    <property type="match status" value="1"/>
</dbReference>
<dbReference type="KEGG" id="ela:UCREL1_11760"/>
<dbReference type="Proteomes" id="UP000012174">
    <property type="component" value="Unassembled WGS sequence"/>
</dbReference>
<dbReference type="Gene3D" id="3.30.559.10">
    <property type="entry name" value="Chloramphenicol acetyltransferase-like domain"/>
    <property type="match status" value="1"/>
</dbReference>
<dbReference type="Pfam" id="PF00106">
    <property type="entry name" value="adh_short"/>
    <property type="match status" value="1"/>
</dbReference>
<proteinExistence type="inferred from homology"/>
<dbReference type="InterPro" id="IPR036291">
    <property type="entry name" value="NAD(P)-bd_dom_sf"/>
</dbReference>
<dbReference type="InterPro" id="IPR002347">
    <property type="entry name" value="SDR_fam"/>
</dbReference>
<protein>
    <submittedName>
        <fullName evidence="3">Putative nad-dependent 15-hydroxyprostaglandin dehydrogenase protein</fullName>
    </submittedName>
</protein>
<dbReference type="OrthoDB" id="5296at2759"/>
<comment type="similarity">
    <text evidence="1">Belongs to the short-chain dehydrogenases/reductases (SDR) family.</text>
</comment>
<dbReference type="PRINTS" id="PR00081">
    <property type="entry name" value="GDHRDH"/>
</dbReference>
<dbReference type="PANTHER" id="PTHR44229:SF4">
    <property type="entry name" value="15-HYDROXYPROSTAGLANDIN DEHYDROGENASE [NAD(+)]"/>
    <property type="match status" value="1"/>
</dbReference>
<evidence type="ECO:0000313" key="3">
    <source>
        <dbReference type="EMBL" id="EMR61308.1"/>
    </source>
</evidence>
<dbReference type="AlphaFoldDB" id="M7SAX1"/>
<dbReference type="GO" id="GO:0005737">
    <property type="term" value="C:cytoplasm"/>
    <property type="evidence" value="ECO:0007669"/>
    <property type="project" value="TreeGrafter"/>
</dbReference>
<sequence length="346" mass="39047">MTTARVHPSWKRSGSRYEQPYGFQEELYAKISVPPGERGLFLVASYVGFKYTGAQKKTTEDFARLFKQAWIQTRHQFPALAALAGPNGKVYETPRSTAQVEEWARETFRVQHDLTGAELFRDLKKTAFITLHYLPESRELFLQTEHHHLDGRGLMDSADAAVGQYKTYAVNTIGPIRLAQIAIDYWLQNREVKGNLLWVASLGGYVHSLHTPMYFSSKAAVVSFVRSLGTLRKLVGIRNAAVCPGAVDTPIFHPEYCRDRVRPSDMKLTPKQCAEVMMRVLQEPQYGDGNIVETLLVGRKENATVNVREVPLEALYPTVGPVGEDNHLLEEEQKFAKQLAEKGLRP</sequence>
<dbReference type="InterPro" id="IPR023213">
    <property type="entry name" value="CAT-like_dom_sf"/>
</dbReference>
<gene>
    <name evidence="3" type="ORF">UCREL1_11760</name>
</gene>
<dbReference type="EMBL" id="KB707656">
    <property type="protein sequence ID" value="EMR61308.1"/>
    <property type="molecule type" value="Genomic_DNA"/>
</dbReference>
<reference evidence="4" key="1">
    <citation type="journal article" date="2013" name="Genome Announc.">
        <title>Draft genome sequence of the grapevine dieback fungus Eutypa lata UCR-EL1.</title>
        <authorList>
            <person name="Blanco-Ulate B."/>
            <person name="Rolshausen P.E."/>
            <person name="Cantu D."/>
        </authorList>
    </citation>
    <scope>NUCLEOTIDE SEQUENCE [LARGE SCALE GENOMIC DNA]</scope>
    <source>
        <strain evidence="4">UCR-EL1</strain>
    </source>
</reference>
<dbReference type="HOGENOM" id="CLU_801759_0_0_1"/>
<dbReference type="eggNOG" id="KOG4169">
    <property type="taxonomic scope" value="Eukaryota"/>
</dbReference>
<organism evidence="3 4">
    <name type="scientific">Eutypa lata (strain UCR-EL1)</name>
    <name type="common">Grapevine dieback disease fungus</name>
    <name type="synonym">Eutypa armeniacae</name>
    <dbReference type="NCBI Taxonomy" id="1287681"/>
    <lineage>
        <taxon>Eukaryota</taxon>
        <taxon>Fungi</taxon>
        <taxon>Dikarya</taxon>
        <taxon>Ascomycota</taxon>
        <taxon>Pezizomycotina</taxon>
        <taxon>Sordariomycetes</taxon>
        <taxon>Xylariomycetidae</taxon>
        <taxon>Xylariales</taxon>
        <taxon>Diatrypaceae</taxon>
        <taxon>Eutypa</taxon>
    </lineage>
</organism>
<dbReference type="GO" id="GO:0016616">
    <property type="term" value="F:oxidoreductase activity, acting on the CH-OH group of donors, NAD or NADP as acceptor"/>
    <property type="evidence" value="ECO:0007669"/>
    <property type="project" value="TreeGrafter"/>
</dbReference>
<dbReference type="PANTHER" id="PTHR44229">
    <property type="entry name" value="15-HYDROXYPROSTAGLANDIN DEHYDROGENASE [NAD(+)]"/>
    <property type="match status" value="1"/>
</dbReference>
<evidence type="ECO:0000313" key="4">
    <source>
        <dbReference type="Proteomes" id="UP000012174"/>
    </source>
</evidence>
<keyword evidence="2" id="KW-0560">Oxidoreductase</keyword>
<dbReference type="SUPFAM" id="SSF51735">
    <property type="entry name" value="NAD(P)-binding Rossmann-fold domains"/>
    <property type="match status" value="1"/>
</dbReference>
<keyword evidence="4" id="KW-1185">Reference proteome</keyword>